<reference evidence="3" key="1">
    <citation type="submission" date="2015-07" db="EMBL/GenBank/DDBJ databases">
        <title>MeaNS - Measles Nucleotide Surveillance Program.</title>
        <authorList>
            <person name="Tran T."/>
            <person name="Druce J."/>
        </authorList>
    </citation>
    <scope>NUCLEOTIDE SEQUENCE</scope>
    <source>
        <strain evidence="3">UCB-OBI-ISO-001</strain>
        <tissue evidence="3">Gonad</tissue>
    </source>
</reference>
<feature type="domain" description="Peptidase M13 C-terminal" evidence="2">
    <location>
        <begin position="1"/>
        <end position="76"/>
    </location>
</feature>
<feature type="non-terminal residue" evidence="3">
    <location>
        <position position="1"/>
    </location>
</feature>
<proteinExistence type="inferred from homology"/>
<dbReference type="GO" id="GO:0005886">
    <property type="term" value="C:plasma membrane"/>
    <property type="evidence" value="ECO:0007669"/>
    <property type="project" value="TreeGrafter"/>
</dbReference>
<dbReference type="Pfam" id="PF01431">
    <property type="entry name" value="Peptidase_M13"/>
    <property type="match status" value="1"/>
</dbReference>
<dbReference type="GO" id="GO:0004222">
    <property type="term" value="F:metalloendopeptidase activity"/>
    <property type="evidence" value="ECO:0007669"/>
    <property type="project" value="InterPro"/>
</dbReference>
<dbReference type="GO" id="GO:0016485">
    <property type="term" value="P:protein processing"/>
    <property type="evidence" value="ECO:0007669"/>
    <property type="project" value="TreeGrafter"/>
</dbReference>
<organism evidence="3">
    <name type="scientific">Octopus bimaculoides</name>
    <name type="common">California two-spotted octopus</name>
    <dbReference type="NCBI Taxonomy" id="37653"/>
    <lineage>
        <taxon>Eukaryota</taxon>
        <taxon>Metazoa</taxon>
        <taxon>Spiralia</taxon>
        <taxon>Lophotrochozoa</taxon>
        <taxon>Mollusca</taxon>
        <taxon>Cephalopoda</taxon>
        <taxon>Coleoidea</taxon>
        <taxon>Octopodiformes</taxon>
        <taxon>Octopoda</taxon>
        <taxon>Incirrata</taxon>
        <taxon>Octopodidae</taxon>
        <taxon>Octopus</taxon>
    </lineage>
</organism>
<name>A0A0L8IEA7_OCTBM</name>
<evidence type="ECO:0000313" key="3">
    <source>
        <dbReference type="EMBL" id="KOF99823.1"/>
    </source>
</evidence>
<dbReference type="PROSITE" id="PS51885">
    <property type="entry name" value="NEPRILYSIN"/>
    <property type="match status" value="1"/>
</dbReference>
<dbReference type="OrthoDB" id="6475849at2759"/>
<protein>
    <recommendedName>
        <fullName evidence="2">Peptidase M13 C-terminal domain-containing protein</fullName>
    </recommendedName>
</protein>
<sequence length="83" mass="9172">AGILRNPFFNIHSPMSLNFGGLGTILGHELMHAFDNDGTLYNAHGEYSPWLTTSAKASFEKLSKELINQYSHFKIPGTGLYVS</sequence>
<dbReference type="AlphaFoldDB" id="A0A0L8IEA7"/>
<feature type="non-terminal residue" evidence="3">
    <location>
        <position position="83"/>
    </location>
</feature>
<accession>A0A0L8IEA7</accession>
<dbReference type="InterPro" id="IPR000718">
    <property type="entry name" value="Peptidase_M13"/>
</dbReference>
<dbReference type="EMBL" id="KQ415891">
    <property type="protein sequence ID" value="KOF99823.1"/>
    <property type="molecule type" value="Genomic_DNA"/>
</dbReference>
<evidence type="ECO:0000259" key="2">
    <source>
        <dbReference type="Pfam" id="PF01431"/>
    </source>
</evidence>
<dbReference type="InterPro" id="IPR018497">
    <property type="entry name" value="Peptidase_M13_C"/>
</dbReference>
<dbReference type="STRING" id="37653.A0A0L8IEA7"/>
<comment type="similarity">
    <text evidence="1">Belongs to the peptidase M13 family.</text>
</comment>
<dbReference type="Gene3D" id="3.40.390.10">
    <property type="entry name" value="Collagenase (Catalytic Domain)"/>
    <property type="match status" value="1"/>
</dbReference>
<dbReference type="InterPro" id="IPR024079">
    <property type="entry name" value="MetalloPept_cat_dom_sf"/>
</dbReference>
<dbReference type="PANTHER" id="PTHR11733">
    <property type="entry name" value="ZINC METALLOPROTEASE FAMILY M13 NEPRILYSIN-RELATED"/>
    <property type="match status" value="1"/>
</dbReference>
<dbReference type="PANTHER" id="PTHR11733:SF167">
    <property type="entry name" value="FI17812P1-RELATED"/>
    <property type="match status" value="1"/>
</dbReference>
<dbReference type="SUPFAM" id="SSF55486">
    <property type="entry name" value="Metalloproteases ('zincins'), catalytic domain"/>
    <property type="match status" value="1"/>
</dbReference>
<evidence type="ECO:0000256" key="1">
    <source>
        <dbReference type="ARBA" id="ARBA00007357"/>
    </source>
</evidence>
<gene>
    <name evidence="3" type="ORF">OCBIM_22011778mg</name>
</gene>